<dbReference type="Proteomes" id="UP000516260">
    <property type="component" value="Chromosome 16"/>
</dbReference>
<evidence type="ECO:0000256" key="1">
    <source>
        <dbReference type="ARBA" id="ARBA00008535"/>
    </source>
</evidence>
<evidence type="ECO:0000313" key="7">
    <source>
        <dbReference type="Proteomes" id="UP000516260"/>
    </source>
</evidence>
<dbReference type="PANTHER" id="PTHR10903:SF167">
    <property type="entry name" value="GTPASE IMAP FAMILY MEMBER 6-RELATED"/>
    <property type="match status" value="1"/>
</dbReference>
<proteinExistence type="inferred from homology"/>
<keyword evidence="4" id="KW-0472">Membrane</keyword>
<dbReference type="InterPro" id="IPR006703">
    <property type="entry name" value="G_AIG1"/>
</dbReference>
<keyword evidence="4" id="KW-0812">Transmembrane</keyword>
<reference evidence="6 7" key="1">
    <citation type="submission" date="2019-04" db="EMBL/GenBank/DDBJ databases">
        <title>The sequence and de novo assembly of Takifugu bimaculatus genome using PacBio and Hi-C technologies.</title>
        <authorList>
            <person name="Xu P."/>
            <person name="Liu B."/>
            <person name="Zhou Z."/>
        </authorList>
    </citation>
    <scope>NUCLEOTIDE SEQUENCE [LARGE SCALE GENOMIC DNA]</scope>
    <source>
        <strain evidence="6">TB-2018</strain>
        <tissue evidence="6">Muscle</tissue>
    </source>
</reference>
<keyword evidence="3" id="KW-0342">GTP-binding</keyword>
<protein>
    <recommendedName>
        <fullName evidence="5">AIG1-type G domain-containing protein</fullName>
    </recommendedName>
</protein>
<name>A0A4Z2C1M7_9TELE</name>
<dbReference type="EMBL" id="SWLE01000008">
    <property type="protein sequence ID" value="TNM97590.1"/>
    <property type="molecule type" value="Genomic_DNA"/>
</dbReference>
<evidence type="ECO:0000313" key="6">
    <source>
        <dbReference type="EMBL" id="TNM97590.1"/>
    </source>
</evidence>
<dbReference type="PANTHER" id="PTHR10903">
    <property type="entry name" value="GTPASE, IMAP FAMILY MEMBER-RELATED"/>
    <property type="match status" value="1"/>
</dbReference>
<keyword evidence="7" id="KW-1185">Reference proteome</keyword>
<evidence type="ECO:0000259" key="5">
    <source>
        <dbReference type="Pfam" id="PF04548"/>
    </source>
</evidence>
<dbReference type="InterPro" id="IPR027417">
    <property type="entry name" value="P-loop_NTPase"/>
</dbReference>
<dbReference type="AlphaFoldDB" id="A0A4Z2C1M7"/>
<dbReference type="GO" id="GO:0005525">
    <property type="term" value="F:GTP binding"/>
    <property type="evidence" value="ECO:0007669"/>
    <property type="project" value="UniProtKB-KW"/>
</dbReference>
<dbReference type="Gene3D" id="3.40.50.300">
    <property type="entry name" value="P-loop containing nucleotide triphosphate hydrolases"/>
    <property type="match status" value="1"/>
</dbReference>
<accession>A0A4Z2C1M7</accession>
<organism evidence="6 7">
    <name type="scientific">Takifugu bimaculatus</name>
    <dbReference type="NCBI Taxonomy" id="433685"/>
    <lineage>
        <taxon>Eukaryota</taxon>
        <taxon>Metazoa</taxon>
        <taxon>Chordata</taxon>
        <taxon>Craniata</taxon>
        <taxon>Vertebrata</taxon>
        <taxon>Euteleostomi</taxon>
        <taxon>Actinopterygii</taxon>
        <taxon>Neopterygii</taxon>
        <taxon>Teleostei</taxon>
        <taxon>Neoteleostei</taxon>
        <taxon>Acanthomorphata</taxon>
        <taxon>Eupercaria</taxon>
        <taxon>Tetraodontiformes</taxon>
        <taxon>Tetradontoidea</taxon>
        <taxon>Tetraodontidae</taxon>
        <taxon>Takifugu</taxon>
    </lineage>
</organism>
<evidence type="ECO:0000256" key="2">
    <source>
        <dbReference type="ARBA" id="ARBA00022741"/>
    </source>
</evidence>
<dbReference type="Pfam" id="PF04548">
    <property type="entry name" value="AIG1"/>
    <property type="match status" value="1"/>
</dbReference>
<feature type="domain" description="AIG1-type G" evidence="5">
    <location>
        <begin position="40"/>
        <end position="204"/>
    </location>
</feature>
<comment type="caution">
    <text evidence="6">The sequence shown here is derived from an EMBL/GenBank/DDBJ whole genome shotgun (WGS) entry which is preliminary data.</text>
</comment>
<gene>
    <name evidence="6" type="ORF">fugu_015746</name>
</gene>
<comment type="similarity">
    <text evidence="1">Belongs to the TRAFAC class TrmE-Era-EngA-EngB-Septin-like GTPase superfamily. AIG1/Toc34/Toc159-like paraseptin GTPase family. IAN subfamily.</text>
</comment>
<evidence type="ECO:0000256" key="4">
    <source>
        <dbReference type="SAM" id="Phobius"/>
    </source>
</evidence>
<feature type="transmembrane region" description="Helical" evidence="4">
    <location>
        <begin position="288"/>
        <end position="314"/>
    </location>
</feature>
<evidence type="ECO:0000256" key="3">
    <source>
        <dbReference type="ARBA" id="ARBA00023134"/>
    </source>
</evidence>
<keyword evidence="2" id="KW-0547">Nucleotide-binding</keyword>
<sequence>MEMAALGSPSELRLVLLGQASAACTMLGLQEKQDGKSAPAKYTKEVAGKKVIVVSSLAWFNADSGPNEKKREILSFFNLSTPGPHAFLVCVSLKQPCNGEAQALDVLDQLFGPNAVSQCAFIIFTQTVELDEDESLEEYLGTWRKDVQELVRRCGNRYHILDPHSELADDAFCELVEKVEKVVKESGGQHFSCPLYQQLEKRVRERQVEIIKDKKLVISPEDELLEEELEAVREEAEQTIDFESLDMHCIFLPENISPLPSTTSFFWSSWEKLMGWMRWLPTLIRKEALAGALVGLFVGGPLGGMMGATLGSVATEVKRRRTQKNK</sequence>
<keyword evidence="4" id="KW-1133">Transmembrane helix</keyword>
<dbReference type="InterPro" id="IPR045058">
    <property type="entry name" value="GIMA/IAN/Toc"/>
</dbReference>